<keyword evidence="4" id="KW-0472">Membrane</keyword>
<dbReference type="GO" id="GO:0016829">
    <property type="term" value="F:lyase activity"/>
    <property type="evidence" value="ECO:0007669"/>
    <property type="project" value="UniProtKB-KW"/>
</dbReference>
<dbReference type="PANTHER" id="PTHR30518:SF2">
    <property type="entry name" value="ENDOLYTIC MUREIN TRANSGLYCOSYLASE"/>
    <property type="match status" value="1"/>
</dbReference>
<dbReference type="Pfam" id="PF02618">
    <property type="entry name" value="YceG"/>
    <property type="match status" value="1"/>
</dbReference>
<dbReference type="GO" id="GO:0071555">
    <property type="term" value="P:cell wall organization"/>
    <property type="evidence" value="ECO:0007669"/>
    <property type="project" value="UniProtKB-KW"/>
</dbReference>
<keyword evidence="3" id="KW-1133">Transmembrane helix</keyword>
<evidence type="ECO:0000256" key="2">
    <source>
        <dbReference type="ARBA" id="ARBA00022692"/>
    </source>
</evidence>
<name>A0A6J6LKQ1_9ZZZZ</name>
<dbReference type="NCBIfam" id="TIGR00247">
    <property type="entry name" value="endolytic transglycosylase MltG"/>
    <property type="match status" value="1"/>
</dbReference>
<keyword evidence="1" id="KW-1003">Cell membrane</keyword>
<keyword evidence="6" id="KW-0961">Cell wall biogenesis/degradation</keyword>
<dbReference type="InterPro" id="IPR003770">
    <property type="entry name" value="MLTG-like"/>
</dbReference>
<accession>A0A6J6LKQ1</accession>
<protein>
    <submittedName>
        <fullName evidence="7">Unannotated protein</fullName>
    </submittedName>
</protein>
<keyword evidence="2" id="KW-0812">Transmembrane</keyword>
<evidence type="ECO:0000256" key="1">
    <source>
        <dbReference type="ARBA" id="ARBA00022475"/>
    </source>
</evidence>
<dbReference type="AlphaFoldDB" id="A0A6J6LKQ1"/>
<evidence type="ECO:0000313" key="7">
    <source>
        <dbReference type="EMBL" id="CAB4662226.1"/>
    </source>
</evidence>
<evidence type="ECO:0000256" key="5">
    <source>
        <dbReference type="ARBA" id="ARBA00023239"/>
    </source>
</evidence>
<reference evidence="7" key="1">
    <citation type="submission" date="2020-05" db="EMBL/GenBank/DDBJ databases">
        <authorList>
            <person name="Chiriac C."/>
            <person name="Salcher M."/>
            <person name="Ghai R."/>
            <person name="Kavagutti S V."/>
        </authorList>
    </citation>
    <scope>NUCLEOTIDE SEQUENCE</scope>
</reference>
<evidence type="ECO:0000256" key="3">
    <source>
        <dbReference type="ARBA" id="ARBA00022989"/>
    </source>
</evidence>
<proteinExistence type="inferred from homology"/>
<dbReference type="PANTHER" id="PTHR30518">
    <property type="entry name" value="ENDOLYTIC MUREIN TRANSGLYCOSYLASE"/>
    <property type="match status" value="1"/>
</dbReference>
<evidence type="ECO:0000256" key="4">
    <source>
        <dbReference type="ARBA" id="ARBA00023136"/>
    </source>
</evidence>
<dbReference type="EMBL" id="CAEZWO010000073">
    <property type="protein sequence ID" value="CAB4662226.1"/>
    <property type="molecule type" value="Genomic_DNA"/>
</dbReference>
<dbReference type="HAMAP" id="MF_02065">
    <property type="entry name" value="MltG"/>
    <property type="match status" value="1"/>
</dbReference>
<sequence>MNRQSLLRIFAGLAFVGVLTGSLFLIRTHASGSPDFSETTSGQSVDIEIPEGATGSDIAKILVDAGVVKSNSAFFQVAVGNSDSSRIAPGSHRIDLHISAQSALSQLLDSKRISNLIKVPEGAWTSEVIDLLVKSGFKKNELLDALQTMKLPTDFPASEGIFFPAQYSFAKNTSAAQAIEVMVRRFESEAVQAGLTSATDGFSPLQLLTIASIIQAEGDAGDFSKISRVIRNRLTVGMQLQMDTTVHYVLKTRGQVFLSSQSTQVSSPYNTYRNYGLPPGPIGNPGRAAMNAALAPDTGDWLYFITVKPGDTRFTKSDSQFLTWKQEYEKNLRAGLFGNKK</sequence>
<organism evidence="7">
    <name type="scientific">freshwater metagenome</name>
    <dbReference type="NCBI Taxonomy" id="449393"/>
    <lineage>
        <taxon>unclassified sequences</taxon>
        <taxon>metagenomes</taxon>
        <taxon>ecological metagenomes</taxon>
    </lineage>
</organism>
<keyword evidence="5" id="KW-0456">Lyase</keyword>
<gene>
    <name evidence="7" type="ORF">UFOPK2254_00819</name>
</gene>
<dbReference type="Gene3D" id="3.30.1490.480">
    <property type="entry name" value="Endolytic murein transglycosylase"/>
    <property type="match status" value="1"/>
</dbReference>
<evidence type="ECO:0000256" key="6">
    <source>
        <dbReference type="ARBA" id="ARBA00023316"/>
    </source>
</evidence>